<dbReference type="EMBL" id="LR796420">
    <property type="protein sequence ID" value="CAB4143592.1"/>
    <property type="molecule type" value="Genomic_DNA"/>
</dbReference>
<accession>A0A6J5MBC4</accession>
<gene>
    <name evidence="1" type="ORF">UFOVP449_227</name>
</gene>
<organism evidence="1">
    <name type="scientific">uncultured Caudovirales phage</name>
    <dbReference type="NCBI Taxonomy" id="2100421"/>
    <lineage>
        <taxon>Viruses</taxon>
        <taxon>Duplodnaviria</taxon>
        <taxon>Heunggongvirae</taxon>
        <taxon>Uroviricota</taxon>
        <taxon>Caudoviricetes</taxon>
        <taxon>Peduoviridae</taxon>
        <taxon>Maltschvirus</taxon>
        <taxon>Maltschvirus maltsch</taxon>
    </lineage>
</organism>
<proteinExistence type="predicted"/>
<evidence type="ECO:0000313" key="1">
    <source>
        <dbReference type="EMBL" id="CAB4143592.1"/>
    </source>
</evidence>
<sequence length="32" mass="4072">MNQCNEQGEQNGYWEWYHENGELDEKRYYARM</sequence>
<name>A0A6J5MBC4_9CAUD</name>
<reference evidence="1" key="1">
    <citation type="submission" date="2020-04" db="EMBL/GenBank/DDBJ databases">
        <authorList>
            <person name="Chiriac C."/>
            <person name="Salcher M."/>
            <person name="Ghai R."/>
            <person name="Kavagutti S V."/>
        </authorList>
    </citation>
    <scope>NUCLEOTIDE SEQUENCE</scope>
</reference>
<protein>
    <submittedName>
        <fullName evidence="1">Uncharacterized protein</fullName>
    </submittedName>
</protein>